<sequence>MDPDHAPAVRAGDVSPLTAAMREARIETAEQTGVVVDLHDAELARLEILNDALSPIFADIPPEIQIFDRGITQGRQPRLWLDSVAHVEMGRDKRVYRFLLDSHLGRRIGAESTAVEPIVQAVTRYVARRLVERERALAAGPAPNVAEQRFFAETHRRRKWRGVGLFALGVLAGAIGLLAIAWFLPPHY</sequence>
<evidence type="ECO:0000256" key="1">
    <source>
        <dbReference type="SAM" id="Phobius"/>
    </source>
</evidence>
<dbReference type="OrthoDB" id="9808451at2"/>
<keyword evidence="1" id="KW-1133">Transmembrane helix</keyword>
<organism evidence="2 3">
    <name type="scientific">Variibacter gotjawalensis</name>
    <dbReference type="NCBI Taxonomy" id="1333996"/>
    <lineage>
        <taxon>Bacteria</taxon>
        <taxon>Pseudomonadati</taxon>
        <taxon>Pseudomonadota</taxon>
        <taxon>Alphaproteobacteria</taxon>
        <taxon>Hyphomicrobiales</taxon>
        <taxon>Nitrobacteraceae</taxon>
        <taxon>Variibacter</taxon>
    </lineage>
</organism>
<name>A0A0S3PSM0_9BRAD</name>
<accession>A0A0S3PSM0</accession>
<dbReference type="AlphaFoldDB" id="A0A0S3PSM0"/>
<protein>
    <submittedName>
        <fullName evidence="2">Uncharacterized protein</fullName>
    </submittedName>
</protein>
<keyword evidence="1" id="KW-0472">Membrane</keyword>
<dbReference type="KEGG" id="vgo:GJW-30_1_01455"/>
<dbReference type="Proteomes" id="UP000236884">
    <property type="component" value="Chromosome"/>
</dbReference>
<evidence type="ECO:0000313" key="2">
    <source>
        <dbReference type="EMBL" id="BAT58927.1"/>
    </source>
</evidence>
<gene>
    <name evidence="2" type="ORF">GJW-30_1_01455</name>
</gene>
<dbReference type="EMBL" id="AP014946">
    <property type="protein sequence ID" value="BAT58927.1"/>
    <property type="molecule type" value="Genomic_DNA"/>
</dbReference>
<keyword evidence="1" id="KW-0812">Transmembrane</keyword>
<keyword evidence="3" id="KW-1185">Reference proteome</keyword>
<reference evidence="2 3" key="1">
    <citation type="submission" date="2015-08" db="EMBL/GenBank/DDBJ databases">
        <title>Investigation of the bacterial diversity of lava forest soil.</title>
        <authorList>
            <person name="Lee J.S."/>
        </authorList>
    </citation>
    <scope>NUCLEOTIDE SEQUENCE [LARGE SCALE GENOMIC DNA]</scope>
    <source>
        <strain evidence="2 3">GJW-30</strain>
    </source>
</reference>
<proteinExistence type="predicted"/>
<evidence type="ECO:0000313" key="3">
    <source>
        <dbReference type="Proteomes" id="UP000236884"/>
    </source>
</evidence>
<feature type="transmembrane region" description="Helical" evidence="1">
    <location>
        <begin position="163"/>
        <end position="184"/>
    </location>
</feature>